<evidence type="ECO:0000256" key="1">
    <source>
        <dbReference type="SAM" id="Coils"/>
    </source>
</evidence>
<name>A8PDM3_COPC7</name>
<dbReference type="RefSeq" id="XP_001840627.1">
    <property type="nucleotide sequence ID" value="XM_001840575.1"/>
</dbReference>
<reference evidence="3 4" key="1">
    <citation type="journal article" date="2010" name="Proc. Natl. Acad. Sci. U.S.A.">
        <title>Insights into evolution of multicellular fungi from the assembled chromosomes of the mushroom Coprinopsis cinerea (Coprinus cinereus).</title>
        <authorList>
            <person name="Stajich J.E."/>
            <person name="Wilke S.K."/>
            <person name="Ahren D."/>
            <person name="Au C.H."/>
            <person name="Birren B.W."/>
            <person name="Borodovsky M."/>
            <person name="Burns C."/>
            <person name="Canback B."/>
            <person name="Casselton L.A."/>
            <person name="Cheng C.K."/>
            <person name="Deng J."/>
            <person name="Dietrich F.S."/>
            <person name="Fargo D.C."/>
            <person name="Farman M.L."/>
            <person name="Gathman A.C."/>
            <person name="Goldberg J."/>
            <person name="Guigo R."/>
            <person name="Hoegger P.J."/>
            <person name="Hooker J.B."/>
            <person name="Huggins A."/>
            <person name="James T.Y."/>
            <person name="Kamada T."/>
            <person name="Kilaru S."/>
            <person name="Kodira C."/>
            <person name="Kues U."/>
            <person name="Kupfer D."/>
            <person name="Kwan H.S."/>
            <person name="Lomsadze A."/>
            <person name="Li W."/>
            <person name="Lilly W.W."/>
            <person name="Ma L.J."/>
            <person name="Mackey A.J."/>
            <person name="Manning G."/>
            <person name="Martin F."/>
            <person name="Muraguchi H."/>
            <person name="Natvig D.O."/>
            <person name="Palmerini H."/>
            <person name="Ramesh M.A."/>
            <person name="Rehmeyer C.J."/>
            <person name="Roe B.A."/>
            <person name="Shenoy N."/>
            <person name="Stanke M."/>
            <person name="Ter-Hovhannisyan V."/>
            <person name="Tunlid A."/>
            <person name="Velagapudi R."/>
            <person name="Vision T.J."/>
            <person name="Zeng Q."/>
            <person name="Zolan M.E."/>
            <person name="Pukkila P.J."/>
        </authorList>
    </citation>
    <scope>NUCLEOTIDE SEQUENCE [LARGE SCALE GENOMIC DNA]</scope>
    <source>
        <strain evidence="4">Okayama-7 / 130 / ATCC MYA-4618 / FGSC 9003</strain>
    </source>
</reference>
<comment type="caution">
    <text evidence="3">The sequence shown here is derived from an EMBL/GenBank/DDBJ whole genome shotgun (WGS) entry which is preliminary data.</text>
</comment>
<evidence type="ECO:0000313" key="3">
    <source>
        <dbReference type="EMBL" id="EAU81193.1"/>
    </source>
</evidence>
<dbReference type="KEGG" id="cci:CC1G_11275"/>
<dbReference type="InParanoid" id="A8PDM3"/>
<feature type="domain" description="F-box" evidence="2">
    <location>
        <begin position="79"/>
        <end position="129"/>
    </location>
</feature>
<keyword evidence="1" id="KW-0175">Coiled coil</keyword>
<dbReference type="Gene3D" id="1.20.1280.50">
    <property type="match status" value="1"/>
</dbReference>
<dbReference type="Proteomes" id="UP000001861">
    <property type="component" value="Unassembled WGS sequence"/>
</dbReference>
<dbReference type="GeneID" id="6017277"/>
<evidence type="ECO:0000259" key="2">
    <source>
        <dbReference type="Pfam" id="PF12937"/>
    </source>
</evidence>
<dbReference type="InterPro" id="IPR001810">
    <property type="entry name" value="F-box_dom"/>
</dbReference>
<dbReference type="InterPro" id="IPR036047">
    <property type="entry name" value="F-box-like_dom_sf"/>
</dbReference>
<organism evidence="3 4">
    <name type="scientific">Coprinopsis cinerea (strain Okayama-7 / 130 / ATCC MYA-4618 / FGSC 9003)</name>
    <name type="common">Inky cap fungus</name>
    <name type="synonym">Hormographiella aspergillata</name>
    <dbReference type="NCBI Taxonomy" id="240176"/>
    <lineage>
        <taxon>Eukaryota</taxon>
        <taxon>Fungi</taxon>
        <taxon>Dikarya</taxon>
        <taxon>Basidiomycota</taxon>
        <taxon>Agaricomycotina</taxon>
        <taxon>Agaricomycetes</taxon>
        <taxon>Agaricomycetidae</taxon>
        <taxon>Agaricales</taxon>
        <taxon>Agaricineae</taxon>
        <taxon>Psathyrellaceae</taxon>
        <taxon>Coprinopsis</taxon>
    </lineage>
</organism>
<dbReference type="OMA" id="PTREWIR"/>
<sequence length="535" mass="62279">MPELHDTSLAPYAISNDVPPMHLHLSAKAHLKKLEGDLHMARKRVEELKEALARAQDDVLAAEARVQPYRQLTSPVRWLPHELIARILFFTLDPFPWFPTREWIRLRLVCKKWKAVVDSSPELWRTLYLSVWLEDSCTSTMRILQRWFSHAGDQSLGLKIDLPEQYLHTEDWGELAAFLRSKRWKQLGLRGTSPEILEAAFPDSYDSSALETLEVIWVGQHGKLNADHPVYLQFPSFLQRFSQLKQLSIEWRRSKPPPEVPQFPCLTFLSLGGRVPKDYARRFLQAQPSLKEAVIGLGNMDSDSTSDEDADTPVGIKRLTLTTREWELNYMPHLEELFLQQRWYPRLASFNPRSPYSLSNLTKLRHVDLRRAGDLTPERTALLVSHLPPWVRVLLVGYVDFLPLITRRMAARGFAGRQLDIVYDYWSLYESVSGCQWSYILKHLVKVFVKKRPGRAREAFRGRDLVIWIPLELWERFLQPAEMCSVCGHLGCGYRELWKERLDQLRSVNVRIEVTLGPRPEHHVERPGRIFSLWG</sequence>
<dbReference type="SUPFAM" id="SSF81383">
    <property type="entry name" value="F-box domain"/>
    <property type="match status" value="1"/>
</dbReference>
<proteinExistence type="predicted"/>
<accession>A8PDM3</accession>
<dbReference type="SUPFAM" id="SSF52047">
    <property type="entry name" value="RNI-like"/>
    <property type="match status" value="1"/>
</dbReference>
<dbReference type="OrthoDB" id="3365698at2759"/>
<dbReference type="Pfam" id="PF12937">
    <property type="entry name" value="F-box-like"/>
    <property type="match status" value="1"/>
</dbReference>
<gene>
    <name evidence="3" type="ORF">CC1G_11275</name>
</gene>
<protein>
    <recommendedName>
        <fullName evidence="2">F-box domain-containing protein</fullName>
    </recommendedName>
</protein>
<dbReference type="AlphaFoldDB" id="A8PDM3"/>
<dbReference type="VEuPathDB" id="FungiDB:CC1G_11275"/>
<feature type="coiled-coil region" evidence="1">
    <location>
        <begin position="31"/>
        <end position="65"/>
    </location>
</feature>
<dbReference type="EMBL" id="AACS02000006">
    <property type="protein sequence ID" value="EAU81193.1"/>
    <property type="molecule type" value="Genomic_DNA"/>
</dbReference>
<keyword evidence="4" id="KW-1185">Reference proteome</keyword>
<evidence type="ECO:0000313" key="4">
    <source>
        <dbReference type="Proteomes" id="UP000001861"/>
    </source>
</evidence>